<dbReference type="SUPFAM" id="SSF57845">
    <property type="entry name" value="B-box zinc-binding domain"/>
    <property type="match status" value="1"/>
</dbReference>
<keyword evidence="3" id="KW-0862">Zinc</keyword>
<reference evidence="7 8" key="1">
    <citation type="submission" date="2024-05" db="EMBL/GenBank/DDBJ databases">
        <authorList>
            <person name="Wallberg A."/>
        </authorList>
    </citation>
    <scope>NUCLEOTIDE SEQUENCE [LARGE SCALE GENOMIC DNA]</scope>
</reference>
<dbReference type="PANTHER" id="PTHR47156">
    <property type="entry name" value="PROTEIN CBG20824"/>
    <property type="match status" value="1"/>
</dbReference>
<proteinExistence type="predicted"/>
<gene>
    <name evidence="7" type="ORF">MNOR_LOCUS30465</name>
</gene>
<name>A0AAV2S043_MEGNR</name>
<dbReference type="InterPro" id="IPR017907">
    <property type="entry name" value="Znf_RING_CS"/>
</dbReference>
<comment type="caution">
    <text evidence="7">The sequence shown here is derived from an EMBL/GenBank/DDBJ whole genome shotgun (WGS) entry which is preliminary data.</text>
</comment>
<protein>
    <recommendedName>
        <fullName evidence="6">RING-type domain-containing protein</fullName>
    </recommendedName>
</protein>
<dbReference type="Gene3D" id="3.30.40.10">
    <property type="entry name" value="Zinc/RING finger domain, C3HC4 (zinc finger)"/>
    <property type="match status" value="1"/>
</dbReference>
<dbReference type="InterPro" id="IPR001841">
    <property type="entry name" value="Znf_RING"/>
</dbReference>
<keyword evidence="1" id="KW-0479">Metal-binding</keyword>
<evidence type="ECO:0000256" key="5">
    <source>
        <dbReference type="SAM" id="Coils"/>
    </source>
</evidence>
<evidence type="ECO:0000313" key="7">
    <source>
        <dbReference type="EMBL" id="CAL4149549.1"/>
    </source>
</evidence>
<feature type="non-terminal residue" evidence="7">
    <location>
        <position position="458"/>
    </location>
</feature>
<evidence type="ECO:0000256" key="1">
    <source>
        <dbReference type="ARBA" id="ARBA00022723"/>
    </source>
</evidence>
<sequence>MAGVECEICFNYFDEIERRAKNLPCGHTFCLTCMETSFAKGNQLCHLCRTPHNAESIDNLPFNFRLEDLIRTKYNRPLSKTEEDEGFVNGKCIKHANNKRLFLCQTHSLYICAECMLDDHKLGECQLKSYKDELLERKEELKVIVDENISLFETREKKLKEKICTKDNNIESAAKEIKRLQLLINSNEEEIKKETEIKEKYTSVLMETQLKLKSFEIAKEKLDNAKKKRTILEVSDIIDQDIQSLNDLLLSTIHNSEDICEDLDHFGEKKFFNLDYIQLQVLQSINIQNYEQVSIKHGKILGLLPNTLTVFMTISVSDVQIGTVYIKLTCPPQWMKHMIQLCTNSNGKTFKGANFDDVIDKSAKGERIFCRKYVENGSSTSSTSFIPSLEEETCDGLYSGVRSVYSPTGQGLTVFRGGKRHSTDVAKIFRSHAISEPSKTQSRMSYIRPVKGCRAQAA</sequence>
<keyword evidence="8" id="KW-1185">Reference proteome</keyword>
<evidence type="ECO:0000313" key="8">
    <source>
        <dbReference type="Proteomes" id="UP001497623"/>
    </source>
</evidence>
<evidence type="ECO:0000256" key="3">
    <source>
        <dbReference type="ARBA" id="ARBA00022833"/>
    </source>
</evidence>
<dbReference type="InterPro" id="IPR052667">
    <property type="entry name" value="E3_ubiquitin-ligase_RING"/>
</dbReference>
<feature type="coiled-coil region" evidence="5">
    <location>
        <begin position="170"/>
        <end position="225"/>
    </location>
</feature>
<dbReference type="PROSITE" id="PS00518">
    <property type="entry name" value="ZF_RING_1"/>
    <property type="match status" value="1"/>
</dbReference>
<dbReference type="InterPro" id="IPR013083">
    <property type="entry name" value="Znf_RING/FYVE/PHD"/>
</dbReference>
<evidence type="ECO:0000256" key="2">
    <source>
        <dbReference type="ARBA" id="ARBA00022771"/>
    </source>
</evidence>
<accession>A0AAV2S043</accession>
<dbReference type="SUPFAM" id="SSF57850">
    <property type="entry name" value="RING/U-box"/>
    <property type="match status" value="1"/>
</dbReference>
<dbReference type="PANTHER" id="PTHR47156:SF10">
    <property type="entry name" value="E3 UBIQUITIN-PROTEIN LIGASE TRIM-21-RELATED"/>
    <property type="match status" value="1"/>
</dbReference>
<organism evidence="7 8">
    <name type="scientific">Meganyctiphanes norvegica</name>
    <name type="common">Northern krill</name>
    <name type="synonym">Thysanopoda norvegica</name>
    <dbReference type="NCBI Taxonomy" id="48144"/>
    <lineage>
        <taxon>Eukaryota</taxon>
        <taxon>Metazoa</taxon>
        <taxon>Ecdysozoa</taxon>
        <taxon>Arthropoda</taxon>
        <taxon>Crustacea</taxon>
        <taxon>Multicrustacea</taxon>
        <taxon>Malacostraca</taxon>
        <taxon>Eumalacostraca</taxon>
        <taxon>Eucarida</taxon>
        <taxon>Euphausiacea</taxon>
        <taxon>Euphausiidae</taxon>
        <taxon>Meganyctiphanes</taxon>
    </lineage>
</organism>
<dbReference type="GO" id="GO:0008270">
    <property type="term" value="F:zinc ion binding"/>
    <property type="evidence" value="ECO:0007669"/>
    <property type="project" value="UniProtKB-KW"/>
</dbReference>
<dbReference type="EMBL" id="CAXKWB010037293">
    <property type="protein sequence ID" value="CAL4149549.1"/>
    <property type="molecule type" value="Genomic_DNA"/>
</dbReference>
<evidence type="ECO:0000256" key="4">
    <source>
        <dbReference type="PROSITE-ProRule" id="PRU00175"/>
    </source>
</evidence>
<keyword evidence="2 4" id="KW-0863">Zinc-finger</keyword>
<feature type="domain" description="RING-type" evidence="6">
    <location>
        <begin position="6"/>
        <end position="49"/>
    </location>
</feature>
<dbReference type="AlphaFoldDB" id="A0AAV2S043"/>
<keyword evidence="5" id="KW-0175">Coiled coil</keyword>
<evidence type="ECO:0000259" key="6">
    <source>
        <dbReference type="PROSITE" id="PS50089"/>
    </source>
</evidence>
<dbReference type="PROSITE" id="PS50089">
    <property type="entry name" value="ZF_RING_2"/>
    <property type="match status" value="1"/>
</dbReference>
<dbReference type="SMART" id="SM00184">
    <property type="entry name" value="RING"/>
    <property type="match status" value="1"/>
</dbReference>
<dbReference type="Pfam" id="PF13639">
    <property type="entry name" value="zf-RING_2"/>
    <property type="match status" value="1"/>
</dbReference>
<dbReference type="Proteomes" id="UP001497623">
    <property type="component" value="Unassembled WGS sequence"/>
</dbReference>